<evidence type="ECO:0000256" key="11">
    <source>
        <dbReference type="ARBA" id="ARBA00023125"/>
    </source>
</evidence>
<dbReference type="SUPFAM" id="SSF57884">
    <property type="entry name" value="Ada DNA repair protein, N-terminal domain (N-Ada 10)"/>
    <property type="match status" value="1"/>
</dbReference>
<keyword evidence="5" id="KW-0808">Transferase</keyword>
<proteinExistence type="inferred from homology"/>
<dbReference type="STRING" id="362257.SVTN_30700"/>
<dbReference type="FunFam" id="3.30.310.20:FF:000001">
    <property type="entry name" value="DNA-3-methyladenine glycosylase 2"/>
    <property type="match status" value="1"/>
</dbReference>
<keyword evidence="6" id="KW-0479">Metal-binding</keyword>
<keyword evidence="26" id="KW-1185">Reference proteome</keyword>
<evidence type="ECO:0000256" key="2">
    <source>
        <dbReference type="ARBA" id="ARBA00001947"/>
    </source>
</evidence>
<dbReference type="SUPFAM" id="SSF46689">
    <property type="entry name" value="Homeodomain-like"/>
    <property type="match status" value="1"/>
</dbReference>
<dbReference type="PROSITE" id="PS00041">
    <property type="entry name" value="HTH_ARAC_FAMILY_1"/>
    <property type="match status" value="1"/>
</dbReference>
<dbReference type="InterPro" id="IPR023170">
    <property type="entry name" value="HhH_base_excis_C"/>
</dbReference>
<dbReference type="FunFam" id="1.10.340.30:FF:000008">
    <property type="entry name" value="DNA-3-methyladenine glycosylase 2"/>
    <property type="match status" value="1"/>
</dbReference>
<dbReference type="Pfam" id="PF00730">
    <property type="entry name" value="HhH-GPD"/>
    <property type="match status" value="1"/>
</dbReference>
<dbReference type="InterPro" id="IPR003265">
    <property type="entry name" value="HhH-GPD_domain"/>
</dbReference>
<dbReference type="GO" id="GO:0008168">
    <property type="term" value="F:methyltransferase activity"/>
    <property type="evidence" value="ECO:0007669"/>
    <property type="project" value="UniProtKB-KW"/>
</dbReference>
<evidence type="ECO:0000256" key="1">
    <source>
        <dbReference type="ARBA" id="ARBA00000086"/>
    </source>
</evidence>
<evidence type="ECO:0000256" key="22">
    <source>
        <dbReference type="ARBA" id="ARBA00076837"/>
    </source>
</evidence>
<feature type="domain" description="HTH araC/xylS-type" evidence="24">
    <location>
        <begin position="87"/>
        <end position="185"/>
    </location>
</feature>
<dbReference type="Gene3D" id="3.40.10.10">
    <property type="entry name" value="DNA Methylphosphotriester Repair Domain"/>
    <property type="match status" value="1"/>
</dbReference>
<dbReference type="EC" id="2.1.1.n11" evidence="20"/>
<dbReference type="PANTHER" id="PTHR43003">
    <property type="entry name" value="DNA-3-METHYLADENINE GLYCOSYLASE"/>
    <property type="match status" value="1"/>
</dbReference>
<dbReference type="InterPro" id="IPR004026">
    <property type="entry name" value="Ada_DNA_repair_Zn-bd"/>
</dbReference>
<evidence type="ECO:0000313" key="25">
    <source>
        <dbReference type="EMBL" id="AJF68081.1"/>
    </source>
</evidence>
<evidence type="ECO:0000256" key="3">
    <source>
        <dbReference type="ARBA" id="ARBA00012000"/>
    </source>
</evidence>
<feature type="region of interest" description="Disordered" evidence="23">
    <location>
        <begin position="187"/>
        <end position="216"/>
    </location>
</feature>
<name>A0A0B5I669_9ACTN</name>
<dbReference type="PROSITE" id="PS01124">
    <property type="entry name" value="HTH_ARAC_FAMILY_2"/>
    <property type="match status" value="1"/>
</dbReference>
<dbReference type="GO" id="GO:0006307">
    <property type="term" value="P:DNA alkylation repair"/>
    <property type="evidence" value="ECO:0007669"/>
    <property type="project" value="TreeGrafter"/>
</dbReference>
<dbReference type="SMART" id="SM00342">
    <property type="entry name" value="HTH_ARAC"/>
    <property type="match status" value="1"/>
</dbReference>
<dbReference type="Gene3D" id="1.10.1670.10">
    <property type="entry name" value="Helix-hairpin-Helix base-excision DNA repair enzymes (C-terminal)"/>
    <property type="match status" value="1"/>
</dbReference>
<gene>
    <name evidence="25" type="ORF">SVTN_30700</name>
</gene>
<accession>A0A0B5I669</accession>
<evidence type="ECO:0000313" key="26">
    <source>
        <dbReference type="Proteomes" id="UP000031774"/>
    </source>
</evidence>
<keyword evidence="15" id="KW-0511">Multifunctional enzyme</keyword>
<comment type="catalytic activity">
    <reaction evidence="1">
        <text>Hydrolysis of alkylated DNA, releasing 3-methyladenine, 3-methylguanine, 7-methylguanine and 7-methyladenine.</text>
        <dbReference type="EC" id="3.2.2.21"/>
    </reaction>
</comment>
<evidence type="ECO:0000256" key="16">
    <source>
        <dbReference type="ARBA" id="ARBA00051439"/>
    </source>
</evidence>
<keyword evidence="8" id="KW-0378">Hydrolase</keyword>
<dbReference type="GO" id="GO:0032131">
    <property type="term" value="F:alkylated DNA binding"/>
    <property type="evidence" value="ECO:0007669"/>
    <property type="project" value="TreeGrafter"/>
</dbReference>
<dbReference type="GO" id="GO:0006285">
    <property type="term" value="P:base-excision repair, AP site formation"/>
    <property type="evidence" value="ECO:0007669"/>
    <property type="project" value="TreeGrafter"/>
</dbReference>
<evidence type="ECO:0000256" key="19">
    <source>
        <dbReference type="ARBA" id="ARBA00061609"/>
    </source>
</evidence>
<dbReference type="Pfam" id="PF12833">
    <property type="entry name" value="HTH_18"/>
    <property type="match status" value="1"/>
</dbReference>
<dbReference type="EC" id="3.2.2.21" evidence="3"/>
<evidence type="ECO:0000256" key="21">
    <source>
        <dbReference type="ARBA" id="ARBA00069917"/>
    </source>
</evidence>
<dbReference type="RefSeq" id="WP_041132010.1">
    <property type="nucleotide sequence ID" value="NZ_CP010407.1"/>
</dbReference>
<evidence type="ECO:0000256" key="9">
    <source>
        <dbReference type="ARBA" id="ARBA00022833"/>
    </source>
</evidence>
<dbReference type="FunFam" id="1.10.10.60:FF:000281">
    <property type="entry name" value="DNA-3-methyladenine glycosylase 2"/>
    <property type="match status" value="1"/>
</dbReference>
<dbReference type="Pfam" id="PF06029">
    <property type="entry name" value="AlkA_N"/>
    <property type="match status" value="1"/>
</dbReference>
<dbReference type="InterPro" id="IPR018060">
    <property type="entry name" value="HTH_AraC"/>
</dbReference>
<dbReference type="AlphaFoldDB" id="A0A0B5I669"/>
<dbReference type="InterPro" id="IPR035451">
    <property type="entry name" value="Ada-like_dom_sf"/>
</dbReference>
<keyword evidence="9" id="KW-0862">Zinc</keyword>
<dbReference type="SUPFAM" id="SSF55945">
    <property type="entry name" value="TATA-box binding protein-like"/>
    <property type="match status" value="1"/>
</dbReference>
<keyword evidence="11" id="KW-0238">DNA-binding</keyword>
<dbReference type="Gene3D" id="3.30.310.20">
    <property type="entry name" value="DNA-3-methyladenine glycosylase AlkA, N-terminal domain"/>
    <property type="match status" value="1"/>
</dbReference>
<organism evidence="25 26">
    <name type="scientific">Streptomyces vietnamensis</name>
    <dbReference type="NCBI Taxonomy" id="362257"/>
    <lineage>
        <taxon>Bacteria</taxon>
        <taxon>Bacillati</taxon>
        <taxon>Actinomycetota</taxon>
        <taxon>Actinomycetes</taxon>
        <taxon>Kitasatosporales</taxon>
        <taxon>Streptomycetaceae</taxon>
        <taxon>Streptomyces</taxon>
    </lineage>
</organism>
<evidence type="ECO:0000256" key="20">
    <source>
        <dbReference type="ARBA" id="ARBA00067013"/>
    </source>
</evidence>
<dbReference type="CDD" id="cd00056">
    <property type="entry name" value="ENDO3c"/>
    <property type="match status" value="1"/>
</dbReference>
<comment type="function">
    <text evidence="17">Is involved in the adaptive response to alkylation damage in DNA caused by alkylating agents. Repairs the Sp diastereomer of DNA methylphosphotriester lesions by a direct and irreversible transfer of the methyl group to one of its own cysteine residues. Also catalyzes the hydrolysis of the deoxyribose N-glycosidic bond to excise 3-methyladenine, 3-methylguanine, 7-methylguanine, O2-methylthymine, and O2-methylcytosine from the damaged DNA polymer formed by alkylation lesions.</text>
</comment>
<comment type="function">
    <text evidence="18">The methylation of Alka by methylphosphotriesters in DNA leads to its activation as a transcriptional regulator that activates the transcription of its own gene and other alkylation resistance genes.</text>
</comment>
<evidence type="ECO:0000256" key="23">
    <source>
        <dbReference type="SAM" id="MobiDB-lite"/>
    </source>
</evidence>
<keyword evidence="12" id="KW-0010">Activator</keyword>
<dbReference type="GO" id="GO:0043565">
    <property type="term" value="F:sequence-specific DNA binding"/>
    <property type="evidence" value="ECO:0007669"/>
    <property type="project" value="InterPro"/>
</dbReference>
<evidence type="ECO:0000256" key="5">
    <source>
        <dbReference type="ARBA" id="ARBA00022679"/>
    </source>
</evidence>
<dbReference type="GO" id="GO:0008725">
    <property type="term" value="F:DNA-3-methyladenine glycosylase activity"/>
    <property type="evidence" value="ECO:0007669"/>
    <property type="project" value="TreeGrafter"/>
</dbReference>
<reference evidence="25 26" key="1">
    <citation type="submission" date="2014-12" db="EMBL/GenBank/DDBJ databases">
        <title>Complete genome sequence of Streptomyces vietnamensis strain GIMV4.0001, a genetic manipulable producer of the benzoisochromanequinone antibiotic granaticin.</title>
        <authorList>
            <person name="Deng M.R."/>
            <person name="Guo J."/>
            <person name="Ma L.Y."/>
            <person name="Feng G.D."/>
            <person name="Mo C.Y."/>
            <person name="Zhu H.H."/>
        </authorList>
    </citation>
    <scope>NUCLEOTIDE SEQUENCE [LARGE SCALE GENOMIC DNA]</scope>
    <source>
        <strain evidence="26">GIMV4.0001</strain>
    </source>
</reference>
<evidence type="ECO:0000256" key="10">
    <source>
        <dbReference type="ARBA" id="ARBA00023015"/>
    </source>
</evidence>
<dbReference type="SMART" id="SM01009">
    <property type="entry name" value="AlkA_N"/>
    <property type="match status" value="1"/>
</dbReference>
<keyword evidence="13" id="KW-0804">Transcription</keyword>
<protein>
    <recommendedName>
        <fullName evidence="21">Probable bifunctional transcriptional activator/DNA repair enzyme AlkA</fullName>
        <ecNumber evidence="20">2.1.1.n11</ecNumber>
        <ecNumber evidence="3">3.2.2.21</ecNumber>
    </recommendedName>
    <alternativeName>
        <fullName evidence="22">Regulatory protein AlkA</fullName>
    </alternativeName>
</protein>
<evidence type="ECO:0000256" key="15">
    <source>
        <dbReference type="ARBA" id="ARBA00023268"/>
    </source>
</evidence>
<evidence type="ECO:0000256" key="4">
    <source>
        <dbReference type="ARBA" id="ARBA00022603"/>
    </source>
</evidence>
<dbReference type="KEGG" id="svt:SVTN_30700"/>
<dbReference type="GO" id="GO:0008270">
    <property type="term" value="F:zinc ion binding"/>
    <property type="evidence" value="ECO:0007669"/>
    <property type="project" value="InterPro"/>
</dbReference>
<dbReference type="InterPro" id="IPR009057">
    <property type="entry name" value="Homeodomain-like_sf"/>
</dbReference>
<dbReference type="GO" id="GO:0043916">
    <property type="term" value="F:DNA-7-methylguanine glycosylase activity"/>
    <property type="evidence" value="ECO:0007669"/>
    <property type="project" value="TreeGrafter"/>
</dbReference>
<dbReference type="InterPro" id="IPR010316">
    <property type="entry name" value="AlkA_N"/>
</dbReference>
<dbReference type="InterPro" id="IPR051912">
    <property type="entry name" value="Alkylbase_DNA_Glycosylase/TA"/>
</dbReference>
<keyword evidence="7" id="KW-0227">DNA damage</keyword>
<dbReference type="Proteomes" id="UP000031774">
    <property type="component" value="Chromosome"/>
</dbReference>
<dbReference type="InterPro" id="IPR011257">
    <property type="entry name" value="DNA_glycosylase"/>
</dbReference>
<sequence>MHTDTERCVRAVQSKEARFDGVFFTAVRTTRIYCRPSCPAVPPKPENMEFHPSAASCQRAGYRACKRCRPDTSPGSPEWNVRADAVARAVRLIQDGVVDREGVPGLARRLGWSTRQIERQLLAELGAGPLALARAQRAQTARLLIETTPMPFAEIAFAAGFSSIRTFNDTVREVFALTPGELRARAARRSAARRSPVRAATGPGADGPTAPATATPGVINLRLPFRTPLEPSNLFGHLAATAVPGVEEWRDGAYRRTLSLPYGHGIVALAPRPDHIACRLLLTDPRDLTHAISRCRRLLDLDADPVAVDERLRTDPLLAPIVDKAPGRRVPGTVDPAEFAVRAVLGQQVSTAAARTHAARLVTAHGVPVDDPEGGLTHLFPTPEALAALDPETLALPRSRRTTLLTLVGALADGSLPLGPADDREEARARLLALPGFGPWTTEIIAMRALGDPDAFLPGDLGVRRAAEGLGLPGTPAALTAAAAQWRPWRAYAVQYLWATDDHPINLLPA</sequence>
<dbReference type="InterPro" id="IPR018062">
    <property type="entry name" value="HTH_AraC-typ_CS"/>
</dbReference>
<evidence type="ECO:0000256" key="12">
    <source>
        <dbReference type="ARBA" id="ARBA00023159"/>
    </source>
</evidence>
<dbReference type="EMBL" id="CP010407">
    <property type="protein sequence ID" value="AJF68081.1"/>
    <property type="molecule type" value="Genomic_DNA"/>
</dbReference>
<dbReference type="InterPro" id="IPR037046">
    <property type="entry name" value="AlkA_N_sf"/>
</dbReference>
<dbReference type="GO" id="GO:0003700">
    <property type="term" value="F:DNA-binding transcription factor activity"/>
    <property type="evidence" value="ECO:0007669"/>
    <property type="project" value="InterPro"/>
</dbReference>
<dbReference type="FunFam" id="3.40.10.10:FF:000001">
    <property type="entry name" value="DNA-3-methyladenine glycosylase 2"/>
    <property type="match status" value="1"/>
</dbReference>
<comment type="catalytic activity">
    <reaction evidence="16">
        <text>(2'-deoxyribonucleoside 5'-methylphosphotriester)-DNA + L-cysteinyl-[protein] = 2'-deoxyribonucleotide-DNA + S-methyl-L-cysteinyl-[protein] + H(+)</text>
        <dbReference type="Rhea" id="RHEA:56324"/>
        <dbReference type="Rhea" id="RHEA-COMP:10131"/>
        <dbReference type="Rhea" id="RHEA-COMP:10132"/>
        <dbReference type="Rhea" id="RHEA-COMP:14462"/>
        <dbReference type="Rhea" id="RHEA-COMP:14463"/>
        <dbReference type="ChEBI" id="CHEBI:15378"/>
        <dbReference type="ChEBI" id="CHEBI:29950"/>
        <dbReference type="ChEBI" id="CHEBI:82612"/>
        <dbReference type="ChEBI" id="CHEBI:140284"/>
        <dbReference type="ChEBI" id="CHEBI:140286"/>
        <dbReference type="EC" id="2.1.1.n11"/>
    </reaction>
</comment>
<dbReference type="GO" id="GO:0032993">
    <property type="term" value="C:protein-DNA complex"/>
    <property type="evidence" value="ECO:0007669"/>
    <property type="project" value="TreeGrafter"/>
</dbReference>
<keyword evidence="10" id="KW-0805">Transcription regulation</keyword>
<evidence type="ECO:0000256" key="8">
    <source>
        <dbReference type="ARBA" id="ARBA00022801"/>
    </source>
</evidence>
<dbReference type="SUPFAM" id="SSF48150">
    <property type="entry name" value="DNA-glycosylase"/>
    <property type="match status" value="1"/>
</dbReference>
<keyword evidence="4" id="KW-0489">Methyltransferase</keyword>
<feature type="compositionally biased region" description="Low complexity" evidence="23">
    <location>
        <begin position="197"/>
        <end position="216"/>
    </location>
</feature>
<evidence type="ECO:0000256" key="18">
    <source>
        <dbReference type="ARBA" id="ARBA00058238"/>
    </source>
</evidence>
<evidence type="ECO:0000256" key="17">
    <source>
        <dbReference type="ARBA" id="ARBA00056940"/>
    </source>
</evidence>
<comment type="cofactor">
    <cofactor evidence="2">
        <name>Zn(2+)</name>
        <dbReference type="ChEBI" id="CHEBI:29105"/>
    </cofactor>
</comment>
<dbReference type="PANTHER" id="PTHR43003:SF13">
    <property type="entry name" value="DNA-3-METHYLADENINE GLYCOSYLASE 2"/>
    <property type="match status" value="1"/>
</dbReference>
<evidence type="ECO:0000256" key="6">
    <source>
        <dbReference type="ARBA" id="ARBA00022723"/>
    </source>
</evidence>
<evidence type="ECO:0000256" key="13">
    <source>
        <dbReference type="ARBA" id="ARBA00023163"/>
    </source>
</evidence>
<dbReference type="SMART" id="SM00478">
    <property type="entry name" value="ENDO3c"/>
    <property type="match status" value="1"/>
</dbReference>
<evidence type="ECO:0000259" key="24">
    <source>
        <dbReference type="PROSITE" id="PS01124"/>
    </source>
</evidence>
<dbReference type="Pfam" id="PF02805">
    <property type="entry name" value="Ada_Zn_binding"/>
    <property type="match status" value="1"/>
</dbReference>
<dbReference type="Gene3D" id="1.10.10.60">
    <property type="entry name" value="Homeodomain-like"/>
    <property type="match status" value="1"/>
</dbReference>
<dbReference type="GO" id="GO:0032259">
    <property type="term" value="P:methylation"/>
    <property type="evidence" value="ECO:0007669"/>
    <property type="project" value="UniProtKB-KW"/>
</dbReference>
<evidence type="ECO:0000256" key="14">
    <source>
        <dbReference type="ARBA" id="ARBA00023204"/>
    </source>
</evidence>
<feature type="compositionally biased region" description="Basic residues" evidence="23">
    <location>
        <begin position="187"/>
        <end position="196"/>
    </location>
</feature>
<dbReference type="GO" id="GO:0005737">
    <property type="term" value="C:cytoplasm"/>
    <property type="evidence" value="ECO:0007669"/>
    <property type="project" value="TreeGrafter"/>
</dbReference>
<dbReference type="HOGENOM" id="CLU_000445_72_6_11"/>
<dbReference type="Gene3D" id="1.10.340.30">
    <property type="entry name" value="Hypothetical protein, domain 2"/>
    <property type="match status" value="1"/>
</dbReference>
<keyword evidence="14" id="KW-0234">DNA repair</keyword>
<comment type="similarity">
    <text evidence="19">In the C-terminal section; belongs to the alkylbase DNA glycosidase AlkA family.</text>
</comment>
<evidence type="ECO:0000256" key="7">
    <source>
        <dbReference type="ARBA" id="ARBA00022763"/>
    </source>
</evidence>